<dbReference type="InterPro" id="IPR036188">
    <property type="entry name" value="FAD/NAD-bd_sf"/>
</dbReference>
<dbReference type="EC" id="1.14.13.2" evidence="2"/>
<reference evidence="2 3" key="1">
    <citation type="submission" date="2021-08" db="EMBL/GenBank/DDBJ databases">
        <authorList>
            <person name="Peeters C."/>
        </authorList>
    </citation>
    <scope>NUCLEOTIDE SEQUENCE [LARGE SCALE GENOMIC DNA]</scope>
    <source>
        <strain evidence="2 3">LMG 23992</strain>
    </source>
</reference>
<keyword evidence="3" id="KW-1185">Reference proteome</keyword>
<dbReference type="Pfam" id="PF01494">
    <property type="entry name" value="FAD_binding_3"/>
    <property type="match status" value="1"/>
</dbReference>
<organism evidence="2 3">
    <name type="scientific">Cupriavidus laharis</name>
    <dbReference type="NCBI Taxonomy" id="151654"/>
    <lineage>
        <taxon>Bacteria</taxon>
        <taxon>Pseudomonadati</taxon>
        <taxon>Pseudomonadota</taxon>
        <taxon>Betaproteobacteria</taxon>
        <taxon>Burkholderiales</taxon>
        <taxon>Burkholderiaceae</taxon>
        <taxon>Cupriavidus</taxon>
    </lineage>
</organism>
<gene>
    <name evidence="2" type="primary">pobA_2</name>
    <name evidence="2" type="ORF">LMG23992_01799</name>
</gene>
<sequence>MRTRVAIIGAGPAGLLLGHLLQRAGIDSVILEDCTQAHVEARIRAGVLEQGTVDLLEEAGVAARLRQQGMVHHGIDLLFDGQRHRIDLSGLTGGRAITVYGQHEVVRDLIAARQACGTFFVVDDIIAASLR</sequence>
<protein>
    <submittedName>
        <fullName evidence="2">p-hydroxybenzoate hydroxylase</fullName>
        <ecNumber evidence="2">1.14.13.2</ecNumber>
    </submittedName>
</protein>
<accession>A0ABM8WTH3</accession>
<feature type="domain" description="FAD-binding" evidence="1">
    <location>
        <begin position="2"/>
        <end position="118"/>
    </location>
</feature>
<dbReference type="Gene3D" id="3.50.50.60">
    <property type="entry name" value="FAD/NAD(P)-binding domain"/>
    <property type="match status" value="1"/>
</dbReference>
<keyword evidence="2" id="KW-0560">Oxidoreductase</keyword>
<comment type="caution">
    <text evidence="2">The sequence shown here is derived from an EMBL/GenBank/DDBJ whole genome shotgun (WGS) entry which is preliminary data.</text>
</comment>
<evidence type="ECO:0000313" key="2">
    <source>
        <dbReference type="EMBL" id="CAG9170755.1"/>
    </source>
</evidence>
<name>A0ABM8WTH3_9BURK</name>
<evidence type="ECO:0000259" key="1">
    <source>
        <dbReference type="Pfam" id="PF01494"/>
    </source>
</evidence>
<dbReference type="SUPFAM" id="SSF51905">
    <property type="entry name" value="FAD/NAD(P)-binding domain"/>
    <property type="match status" value="1"/>
</dbReference>
<proteinExistence type="predicted"/>
<dbReference type="Proteomes" id="UP000727654">
    <property type="component" value="Unassembled WGS sequence"/>
</dbReference>
<dbReference type="InterPro" id="IPR002938">
    <property type="entry name" value="FAD-bd"/>
</dbReference>
<evidence type="ECO:0000313" key="3">
    <source>
        <dbReference type="Proteomes" id="UP000727654"/>
    </source>
</evidence>
<dbReference type="GO" id="GO:0018659">
    <property type="term" value="F:4-hydroxybenzoate 3-monooxygenase activity"/>
    <property type="evidence" value="ECO:0007669"/>
    <property type="project" value="UniProtKB-EC"/>
</dbReference>
<dbReference type="EMBL" id="CAJZAI010000003">
    <property type="protein sequence ID" value="CAG9170755.1"/>
    <property type="molecule type" value="Genomic_DNA"/>
</dbReference>